<reference evidence="3" key="1">
    <citation type="journal article" date="2019" name="Int. J. Syst. Evol. Microbiol.">
        <title>The Global Catalogue of Microorganisms (GCM) 10K type strain sequencing project: providing services to taxonomists for standard genome sequencing and annotation.</title>
        <authorList>
            <consortium name="The Broad Institute Genomics Platform"/>
            <consortium name="The Broad Institute Genome Sequencing Center for Infectious Disease"/>
            <person name="Wu L."/>
            <person name="Ma J."/>
        </authorList>
    </citation>
    <scope>NUCLEOTIDE SEQUENCE [LARGE SCALE GENOMIC DNA]</scope>
    <source>
        <strain evidence="3">JCM 11448</strain>
    </source>
</reference>
<evidence type="ECO:0000256" key="1">
    <source>
        <dbReference type="SAM" id="MobiDB-lite"/>
    </source>
</evidence>
<protein>
    <submittedName>
        <fullName evidence="2">Uncharacterized protein</fullName>
    </submittedName>
</protein>
<dbReference type="Proteomes" id="UP001500282">
    <property type="component" value="Unassembled WGS sequence"/>
</dbReference>
<sequence length="100" mass="10754">MSTHTTPNRESLQAAARTVITTLAEATDPQHLLQHSRPLHTAVKEMEAKLTAPTPTHRDRRRTLESPAPSCPPVAVGPQPPATPRPDLAPPAPVRRKAPG</sequence>
<feature type="region of interest" description="Disordered" evidence="1">
    <location>
        <begin position="27"/>
        <end position="100"/>
    </location>
</feature>
<feature type="compositionally biased region" description="Pro residues" evidence="1">
    <location>
        <begin position="78"/>
        <end position="93"/>
    </location>
</feature>
<evidence type="ECO:0000313" key="3">
    <source>
        <dbReference type="Proteomes" id="UP001500282"/>
    </source>
</evidence>
<dbReference type="EMBL" id="BAAAIH010000039">
    <property type="protein sequence ID" value="GAA1287837.1"/>
    <property type="molecule type" value="Genomic_DNA"/>
</dbReference>
<name>A0ABP4HXD4_9ACTN</name>
<evidence type="ECO:0000313" key="2">
    <source>
        <dbReference type="EMBL" id="GAA1287837.1"/>
    </source>
</evidence>
<comment type="caution">
    <text evidence="2">The sequence shown here is derived from an EMBL/GenBank/DDBJ whole genome shotgun (WGS) entry which is preliminary data.</text>
</comment>
<accession>A0ABP4HXD4</accession>
<organism evidence="2 3">
    <name type="scientific">Streptomyces javensis</name>
    <dbReference type="NCBI Taxonomy" id="114698"/>
    <lineage>
        <taxon>Bacteria</taxon>
        <taxon>Bacillati</taxon>
        <taxon>Actinomycetota</taxon>
        <taxon>Actinomycetes</taxon>
        <taxon>Kitasatosporales</taxon>
        <taxon>Streptomycetaceae</taxon>
        <taxon>Streptomyces</taxon>
        <taxon>Streptomyces violaceusniger group</taxon>
    </lineage>
</organism>
<keyword evidence="3" id="KW-1185">Reference proteome</keyword>
<gene>
    <name evidence="2" type="ORF">GCM10009579_58830</name>
</gene>
<proteinExistence type="predicted"/>